<dbReference type="PANTHER" id="PTHR47966">
    <property type="entry name" value="BETA-SITE APP-CLEAVING ENZYME, ISOFORM A-RELATED"/>
    <property type="match status" value="1"/>
</dbReference>
<keyword evidence="6 8" id="KW-0064">Aspartyl protease</keyword>
<dbReference type="InterPro" id="IPR033121">
    <property type="entry name" value="PEPTIDASE_A1"/>
</dbReference>
<dbReference type="GO" id="GO:0004190">
    <property type="term" value="F:aspartic-type endopeptidase activity"/>
    <property type="evidence" value="ECO:0007669"/>
    <property type="project" value="UniProtKB-KW"/>
</dbReference>
<dbReference type="InterPro" id="IPR034164">
    <property type="entry name" value="Pepsin-like_dom"/>
</dbReference>
<dbReference type="OrthoDB" id="15189at2759"/>
<protein>
    <recommendedName>
        <fullName evidence="5">penicillopepsin</fullName>
        <ecNumber evidence="5">3.4.23.20</ecNumber>
    </recommendedName>
</protein>
<dbReference type="PANTHER" id="PTHR47966:SF57">
    <property type="entry name" value="PEPTIDASE A1 DOMAIN-CONTAINING PROTEIN"/>
    <property type="match status" value="1"/>
</dbReference>
<evidence type="ECO:0000256" key="4">
    <source>
        <dbReference type="ARBA" id="ARBA00011245"/>
    </source>
</evidence>
<dbReference type="GO" id="GO:0006508">
    <property type="term" value="P:proteolysis"/>
    <property type="evidence" value="ECO:0007669"/>
    <property type="project" value="UniProtKB-KW"/>
</dbReference>
<evidence type="ECO:0000256" key="2">
    <source>
        <dbReference type="ARBA" id="ARBA00002983"/>
    </source>
</evidence>
<evidence type="ECO:0000259" key="10">
    <source>
        <dbReference type="PROSITE" id="PS51767"/>
    </source>
</evidence>
<dbReference type="InterPro" id="IPR021109">
    <property type="entry name" value="Peptidase_aspartic_dom_sf"/>
</dbReference>
<comment type="caution">
    <text evidence="11">The sequence shown here is derived from an EMBL/GenBank/DDBJ whole genome shotgun (WGS) entry which is preliminary data.</text>
</comment>
<comment type="subunit">
    <text evidence="4">Monomer.</text>
</comment>
<feature type="domain" description="Peptidase A1" evidence="10">
    <location>
        <begin position="62"/>
        <end position="385"/>
    </location>
</feature>
<dbReference type="EMBL" id="JAPQKR010000015">
    <property type="protein sequence ID" value="KAJ5195644.1"/>
    <property type="molecule type" value="Genomic_DNA"/>
</dbReference>
<keyword evidence="12" id="KW-1185">Reference proteome</keyword>
<evidence type="ECO:0000256" key="8">
    <source>
        <dbReference type="RuleBase" id="RU000454"/>
    </source>
</evidence>
<keyword evidence="8" id="KW-0645">Protease</keyword>
<dbReference type="PRINTS" id="PR00792">
    <property type="entry name" value="PEPSIN"/>
</dbReference>
<accession>A0A9W9JER3</accession>
<dbReference type="Proteomes" id="UP001150904">
    <property type="component" value="Unassembled WGS sequence"/>
</dbReference>
<dbReference type="GeneID" id="83183445"/>
<dbReference type="SUPFAM" id="SSF50630">
    <property type="entry name" value="Acid proteases"/>
    <property type="match status" value="1"/>
</dbReference>
<evidence type="ECO:0000256" key="6">
    <source>
        <dbReference type="ARBA" id="ARBA00022750"/>
    </source>
</evidence>
<dbReference type="Gene3D" id="2.40.70.10">
    <property type="entry name" value="Acid Proteases"/>
    <property type="match status" value="2"/>
</dbReference>
<organism evidence="11 12">
    <name type="scientific">Penicillium cinerascens</name>
    <dbReference type="NCBI Taxonomy" id="70096"/>
    <lineage>
        <taxon>Eukaryota</taxon>
        <taxon>Fungi</taxon>
        <taxon>Dikarya</taxon>
        <taxon>Ascomycota</taxon>
        <taxon>Pezizomycotina</taxon>
        <taxon>Eurotiomycetes</taxon>
        <taxon>Eurotiomycetidae</taxon>
        <taxon>Eurotiales</taxon>
        <taxon>Aspergillaceae</taxon>
        <taxon>Penicillium</taxon>
    </lineage>
</organism>
<feature type="signal peptide" evidence="9">
    <location>
        <begin position="1"/>
        <end position="23"/>
    </location>
</feature>
<dbReference type="PROSITE" id="PS51767">
    <property type="entry name" value="PEPTIDASE_A1"/>
    <property type="match status" value="1"/>
</dbReference>
<evidence type="ECO:0000256" key="5">
    <source>
        <dbReference type="ARBA" id="ARBA00013206"/>
    </source>
</evidence>
<dbReference type="RefSeq" id="XP_058306132.1">
    <property type="nucleotide sequence ID" value="XM_058456144.1"/>
</dbReference>
<keyword evidence="9" id="KW-0732">Signal</keyword>
<comment type="catalytic activity">
    <reaction evidence="1">
        <text>Hydrolysis of proteins with broad specificity similar to that of pepsin A, preferring hydrophobic residues at P1 and P1', but also cleaving 20-Gly-|-Glu-21 in the B chain of insulin. Clots milk, and activates trypsinogen.</text>
        <dbReference type="EC" id="3.4.23.20"/>
    </reaction>
</comment>
<gene>
    <name evidence="11" type="ORF">N7498_009082</name>
</gene>
<evidence type="ECO:0000256" key="3">
    <source>
        <dbReference type="ARBA" id="ARBA00007447"/>
    </source>
</evidence>
<reference evidence="11" key="1">
    <citation type="submission" date="2022-12" db="EMBL/GenBank/DDBJ databases">
        <authorList>
            <person name="Petersen C."/>
        </authorList>
    </citation>
    <scope>NUCLEOTIDE SEQUENCE</scope>
    <source>
        <strain evidence="11">IBT 15544</strain>
    </source>
</reference>
<name>A0A9W9JER3_9EURO</name>
<reference evidence="11" key="2">
    <citation type="journal article" date="2023" name="IMA Fungus">
        <title>Comparative genomic study of the Penicillium genus elucidates a diverse pangenome and 15 lateral gene transfer events.</title>
        <authorList>
            <person name="Petersen C."/>
            <person name="Sorensen T."/>
            <person name="Nielsen M.R."/>
            <person name="Sondergaard T.E."/>
            <person name="Sorensen J.L."/>
            <person name="Fitzpatrick D.A."/>
            <person name="Frisvad J.C."/>
            <person name="Nielsen K.L."/>
        </authorList>
    </citation>
    <scope>NUCLEOTIDE SEQUENCE</scope>
    <source>
        <strain evidence="11">IBT 15544</strain>
    </source>
</reference>
<evidence type="ECO:0000313" key="12">
    <source>
        <dbReference type="Proteomes" id="UP001150904"/>
    </source>
</evidence>
<dbReference type="PROSITE" id="PS00141">
    <property type="entry name" value="ASP_PROTEASE"/>
    <property type="match status" value="1"/>
</dbReference>
<dbReference type="Pfam" id="PF00026">
    <property type="entry name" value="Asp"/>
    <property type="match status" value="1"/>
</dbReference>
<dbReference type="EC" id="3.4.23.20" evidence="5"/>
<evidence type="ECO:0000256" key="7">
    <source>
        <dbReference type="ARBA" id="ARBA00022801"/>
    </source>
</evidence>
<feature type="chain" id="PRO_5040912927" description="penicillopepsin" evidence="9">
    <location>
        <begin position="24"/>
        <end position="385"/>
    </location>
</feature>
<comment type="function">
    <text evidence="2">Secreted aspartic endopeptidase that allows assimilation of proteinaceous substrates. The scissile peptide bond is attacked by a nucleophilic water molecule activated by two aspartic residues in the active site. Shows a broad primary substrate specificity. Favors hydrophobic residues at the P1 and P1' positions, but can also activate trypsinogen and hydrolyze the B chain of insulin between positions 'Gly-20' and 'Glu-21'.</text>
</comment>
<evidence type="ECO:0000256" key="9">
    <source>
        <dbReference type="SAM" id="SignalP"/>
    </source>
</evidence>
<evidence type="ECO:0000256" key="1">
    <source>
        <dbReference type="ARBA" id="ARBA00000043"/>
    </source>
</evidence>
<dbReference type="InterPro" id="IPR001969">
    <property type="entry name" value="Aspartic_peptidase_AS"/>
</dbReference>
<dbReference type="InterPro" id="IPR001461">
    <property type="entry name" value="Aspartic_peptidase_A1"/>
</dbReference>
<sequence length="385" mass="41492">MPSLSLAIVLAVTLRVLDWRVEGAIVPVRLTRGQGISSSQVTTHGSCRFVTLTAERDDRDFWFARFSIGASRNLSILIDTGSTDLLLNPDVYRPSKSAIALSRPFSMRYGTVNSDGSGEETVRRDICSREGVSDHGRTQVNGTVFQDTVSLDNTDFSVPLQSLGVTTSISPGPRPPFPHDGLMGFFIPGSAFGEEVPNWFSSLCRQPSILDECRFGLALEPSTESAFLYLGGVEQSRYAGALSTAAMHERYVFGDVAVGGRIIHRDAAIMVDSGTTVSWGPIESVQQLFDAAGIRSIRRHNSTTLTTTLDGVYPCDTPPRLGFGFPSVSNALEARSSRLSVVSHASKVFDMLPAALAEHSDDQGNCTASIHGIDQEGDSWILGQG</sequence>
<proteinExistence type="inferred from homology"/>
<dbReference type="CDD" id="cd05471">
    <property type="entry name" value="pepsin_like"/>
    <property type="match status" value="1"/>
</dbReference>
<evidence type="ECO:0000313" key="11">
    <source>
        <dbReference type="EMBL" id="KAJ5195644.1"/>
    </source>
</evidence>
<keyword evidence="7 8" id="KW-0378">Hydrolase</keyword>
<comment type="similarity">
    <text evidence="3 8">Belongs to the peptidase A1 family.</text>
</comment>
<dbReference type="AlphaFoldDB" id="A0A9W9JER3"/>